<keyword evidence="3 8" id="KW-0378">Hydrolase</keyword>
<keyword evidence="4" id="KW-0464">Manganese</keyword>
<protein>
    <recommendedName>
        <fullName evidence="2">adenine deaminase</fullName>
        <ecNumber evidence="2">3.5.4.2</ecNumber>
    </recommendedName>
</protein>
<dbReference type="InterPro" id="IPR026912">
    <property type="entry name" value="Adenine_deam_C"/>
</dbReference>
<dbReference type="SUPFAM" id="SSF51556">
    <property type="entry name" value="Metallo-dependent hydrolases"/>
    <property type="match status" value="1"/>
</dbReference>
<evidence type="ECO:0000256" key="5">
    <source>
        <dbReference type="ARBA" id="ARBA00047720"/>
    </source>
</evidence>
<dbReference type="Pfam" id="PF01979">
    <property type="entry name" value="Amidohydro_1"/>
    <property type="match status" value="1"/>
</dbReference>
<dbReference type="AlphaFoldDB" id="A0A644SXG2"/>
<accession>A0A644SXG2</accession>
<dbReference type="GO" id="GO:0000034">
    <property type="term" value="F:adenine deaminase activity"/>
    <property type="evidence" value="ECO:0007669"/>
    <property type="project" value="UniProtKB-EC"/>
</dbReference>
<comment type="catalytic activity">
    <reaction evidence="5">
        <text>adenine + H2O + H(+) = hypoxanthine + NH4(+)</text>
        <dbReference type="Rhea" id="RHEA:23688"/>
        <dbReference type="ChEBI" id="CHEBI:15377"/>
        <dbReference type="ChEBI" id="CHEBI:15378"/>
        <dbReference type="ChEBI" id="CHEBI:16708"/>
        <dbReference type="ChEBI" id="CHEBI:17368"/>
        <dbReference type="ChEBI" id="CHEBI:28938"/>
        <dbReference type="EC" id="3.5.4.2"/>
    </reaction>
</comment>
<dbReference type="GO" id="GO:0006146">
    <property type="term" value="P:adenine catabolic process"/>
    <property type="evidence" value="ECO:0007669"/>
    <property type="project" value="InterPro"/>
</dbReference>
<evidence type="ECO:0000256" key="3">
    <source>
        <dbReference type="ARBA" id="ARBA00022801"/>
    </source>
</evidence>
<dbReference type="Gene3D" id="3.20.20.140">
    <property type="entry name" value="Metal-dependent hydrolases"/>
    <property type="match status" value="1"/>
</dbReference>
<dbReference type="CDD" id="cd01295">
    <property type="entry name" value="AdeC"/>
    <property type="match status" value="1"/>
</dbReference>
<feature type="domain" description="Adenine deaminase C-terminal" evidence="7">
    <location>
        <begin position="397"/>
        <end position="563"/>
    </location>
</feature>
<dbReference type="SUPFAM" id="SSF51338">
    <property type="entry name" value="Composite domain of metallo-dependent hydrolases"/>
    <property type="match status" value="1"/>
</dbReference>
<comment type="similarity">
    <text evidence="1">Belongs to the metallo-dependent hydrolases superfamily. Adenine deaminase family.</text>
</comment>
<evidence type="ECO:0000259" key="6">
    <source>
        <dbReference type="Pfam" id="PF01979"/>
    </source>
</evidence>
<evidence type="ECO:0000256" key="2">
    <source>
        <dbReference type="ARBA" id="ARBA00012782"/>
    </source>
</evidence>
<dbReference type="InterPro" id="IPR032466">
    <property type="entry name" value="Metal_Hydrolase"/>
</dbReference>
<evidence type="ECO:0000256" key="4">
    <source>
        <dbReference type="ARBA" id="ARBA00023211"/>
    </source>
</evidence>
<gene>
    <name evidence="8" type="primary">ade_3</name>
    <name evidence="8" type="ORF">SDC9_04483</name>
</gene>
<dbReference type="Gene3D" id="2.30.40.10">
    <property type="entry name" value="Urease, subunit C, domain 1"/>
    <property type="match status" value="1"/>
</dbReference>
<dbReference type="EMBL" id="VSSQ01000008">
    <property type="protein sequence ID" value="MPL58937.1"/>
    <property type="molecule type" value="Genomic_DNA"/>
</dbReference>
<reference evidence="8" key="1">
    <citation type="submission" date="2019-08" db="EMBL/GenBank/DDBJ databases">
        <authorList>
            <person name="Kucharzyk K."/>
            <person name="Murdoch R.W."/>
            <person name="Higgins S."/>
            <person name="Loffler F."/>
        </authorList>
    </citation>
    <scope>NUCLEOTIDE SEQUENCE</scope>
</reference>
<dbReference type="InterPro" id="IPR011059">
    <property type="entry name" value="Metal-dep_hydrolase_composite"/>
</dbReference>
<evidence type="ECO:0000256" key="1">
    <source>
        <dbReference type="ARBA" id="ARBA00006773"/>
    </source>
</evidence>
<dbReference type="InterPro" id="IPR006679">
    <property type="entry name" value="Adenine_deam"/>
</dbReference>
<dbReference type="NCBIfam" id="TIGR01178">
    <property type="entry name" value="ade"/>
    <property type="match status" value="1"/>
</dbReference>
<name>A0A644SXG2_9ZZZZ</name>
<dbReference type="Pfam" id="PF13382">
    <property type="entry name" value="Adenine_deam_C"/>
    <property type="match status" value="1"/>
</dbReference>
<evidence type="ECO:0000313" key="8">
    <source>
        <dbReference type="EMBL" id="MPL58937.1"/>
    </source>
</evidence>
<dbReference type="HAMAP" id="MF_01518">
    <property type="entry name" value="Adenine_deamin"/>
    <property type="match status" value="1"/>
</dbReference>
<proteinExistence type="inferred from homology"/>
<dbReference type="EC" id="3.5.4.2" evidence="2"/>
<dbReference type="PANTHER" id="PTHR11113">
    <property type="entry name" value="N-ACETYLGLUCOSAMINE-6-PHOSPHATE DEACETYLASE"/>
    <property type="match status" value="1"/>
</dbReference>
<organism evidence="8">
    <name type="scientific">bioreactor metagenome</name>
    <dbReference type="NCBI Taxonomy" id="1076179"/>
    <lineage>
        <taxon>unclassified sequences</taxon>
        <taxon>metagenomes</taxon>
        <taxon>ecological metagenomes</taxon>
    </lineage>
</organism>
<comment type="caution">
    <text evidence="8">The sequence shown here is derived from an EMBL/GenBank/DDBJ whole genome shotgun (WGS) entry which is preliminary data.</text>
</comment>
<evidence type="ECO:0000259" key="7">
    <source>
        <dbReference type="Pfam" id="PF13382"/>
    </source>
</evidence>
<sequence>MDKELIDSAAGRSLCDLRLTGCNVVDVLGGRIIGNASLSVKNGFVVGLNDDHEARESLDIGGKYLAPGLIDAHVHIESSLLTPAEYAKVVLPRGTTTVVADPHEIVNVLGYDGMRFMLSASEGLPLDIFFMVPSCVPATEFDTSGAALYASDMYPFLHDERVLGLGEVMNYPGVLAKDRSLMDKIAFFSSARRPIDGHAPGLSGTDLSAYIMAGIGSDHECTTVDEAREKLSKGMYIMLREGSTAKDLKNLLPAVTPHAVSRFMICSDDRHSNDLRDEGHMDHALRLLLAGGIAPVDAFRIASLNASQWFDMRGVGAIAPGRKADFIVFSSFENFRAEKVFKAGKLIAENDRLLEDFSARPMAIRDSVNLKWLSAEDFSIPDKACPIRVIEAKPGSIITGSGVEYPRVKNGLCVADTERDLVKIFVIERHSGSGRIGKGFIRGMGLRRGAIGGTISHDSHNMIVAGVDDRSIFKAAKHLNKLKGGLVYAVGDEVLLDLPLPVAGLMSDRNADFVIDRLRSFEELFAKEGIANPSPLMTLSFMALPVIPSLKITDAGLIDVDRFVPVSLYAETQDKNGC</sequence>
<dbReference type="InterPro" id="IPR006680">
    <property type="entry name" value="Amidohydro-rel"/>
</dbReference>
<feature type="domain" description="Amidohydrolase-related" evidence="6">
    <location>
        <begin position="64"/>
        <end position="346"/>
    </location>
</feature>
<dbReference type="PANTHER" id="PTHR11113:SF2">
    <property type="entry name" value="ADENINE DEAMINASE"/>
    <property type="match status" value="1"/>
</dbReference>